<evidence type="ECO:0000256" key="8">
    <source>
        <dbReference type="RuleBase" id="RU363108"/>
    </source>
</evidence>
<dbReference type="PANTHER" id="PTHR21143:SF104">
    <property type="entry name" value="GUSTATORY RECEPTOR 8A-RELATED"/>
    <property type="match status" value="1"/>
</dbReference>
<feature type="transmembrane region" description="Helical" evidence="8">
    <location>
        <begin position="189"/>
        <end position="214"/>
    </location>
</feature>
<keyword evidence="4 8" id="KW-1133">Transmembrane helix</keyword>
<dbReference type="GO" id="GO:0043025">
    <property type="term" value="C:neuronal cell body"/>
    <property type="evidence" value="ECO:0007669"/>
    <property type="project" value="TreeGrafter"/>
</dbReference>
<dbReference type="GO" id="GO:0005886">
    <property type="term" value="C:plasma membrane"/>
    <property type="evidence" value="ECO:0007669"/>
    <property type="project" value="UniProtKB-SubCell"/>
</dbReference>
<name>A0AAV8YJ62_9CUCU</name>
<comment type="caution">
    <text evidence="8">Lacks conserved residue(s) required for the propagation of feature annotation.</text>
</comment>
<dbReference type="EMBL" id="JAPWTK010000083">
    <property type="protein sequence ID" value="KAJ8951506.1"/>
    <property type="molecule type" value="Genomic_DNA"/>
</dbReference>
<dbReference type="GO" id="GO:0030425">
    <property type="term" value="C:dendrite"/>
    <property type="evidence" value="ECO:0007669"/>
    <property type="project" value="TreeGrafter"/>
</dbReference>
<dbReference type="GO" id="GO:0007635">
    <property type="term" value="P:chemosensory behavior"/>
    <property type="evidence" value="ECO:0007669"/>
    <property type="project" value="TreeGrafter"/>
</dbReference>
<keyword evidence="10" id="KW-1185">Reference proteome</keyword>
<comment type="similarity">
    <text evidence="8">Belongs to the insect chemoreceptor superfamily. Gustatory receptor (GR) family.</text>
</comment>
<evidence type="ECO:0000313" key="9">
    <source>
        <dbReference type="EMBL" id="KAJ8951506.1"/>
    </source>
</evidence>
<evidence type="ECO:0000256" key="2">
    <source>
        <dbReference type="ARBA" id="ARBA00022475"/>
    </source>
</evidence>
<evidence type="ECO:0000256" key="6">
    <source>
        <dbReference type="ARBA" id="ARBA00023170"/>
    </source>
</evidence>
<comment type="subcellular location">
    <subcellularLocation>
        <location evidence="1 8">Cell membrane</location>
        <topology evidence="1 8">Multi-pass membrane protein</topology>
    </subcellularLocation>
</comment>
<accession>A0AAV8YJ62</accession>
<comment type="caution">
    <text evidence="9">The sequence shown here is derived from an EMBL/GenBank/DDBJ whole genome shotgun (WGS) entry which is preliminary data.</text>
</comment>
<protein>
    <recommendedName>
        <fullName evidence="8">Gustatory receptor</fullName>
    </recommendedName>
</protein>
<keyword evidence="2 8" id="KW-1003">Cell membrane</keyword>
<proteinExistence type="inferred from homology"/>
<dbReference type="InterPro" id="IPR013604">
    <property type="entry name" value="7TM_chemorcpt"/>
</dbReference>
<dbReference type="GO" id="GO:0008049">
    <property type="term" value="P:male courtship behavior"/>
    <property type="evidence" value="ECO:0007669"/>
    <property type="project" value="TreeGrafter"/>
</dbReference>
<keyword evidence="7 8" id="KW-0807">Transducer</keyword>
<evidence type="ECO:0000256" key="7">
    <source>
        <dbReference type="ARBA" id="ARBA00023224"/>
    </source>
</evidence>
<gene>
    <name evidence="9" type="ORF">NQ318_000202</name>
</gene>
<reference evidence="9" key="1">
    <citation type="journal article" date="2023" name="Insect Mol. Biol.">
        <title>Genome sequencing provides insights into the evolution of gene families encoding plant cell wall-degrading enzymes in longhorned beetles.</title>
        <authorList>
            <person name="Shin N.R."/>
            <person name="Okamura Y."/>
            <person name="Kirsch R."/>
            <person name="Pauchet Y."/>
        </authorList>
    </citation>
    <scope>NUCLEOTIDE SEQUENCE</scope>
    <source>
        <strain evidence="9">AMC_N1</strain>
    </source>
</reference>
<evidence type="ECO:0000256" key="4">
    <source>
        <dbReference type="ARBA" id="ARBA00022989"/>
    </source>
</evidence>
<evidence type="ECO:0000256" key="5">
    <source>
        <dbReference type="ARBA" id="ARBA00023136"/>
    </source>
</evidence>
<dbReference type="GO" id="GO:0007165">
    <property type="term" value="P:signal transduction"/>
    <property type="evidence" value="ECO:0007669"/>
    <property type="project" value="UniProtKB-KW"/>
</dbReference>
<dbReference type="AlphaFoldDB" id="A0AAV8YJ62"/>
<keyword evidence="6 8" id="KW-0675">Receptor</keyword>
<sequence>RATFKGLNKYGTCFASQSSWPPPRWPSHGHLEYGIPIRGRLEDGRFWVYPNGTLSHITVIGLSDILYYYVFLIALVVYNSALFLRNNFRLLKNHLSDYVSVGADDNKITLYKSAGTDLILPRPVIAAETLGRLIETSTILNVLFECVDIFNTLFGAAILLICFSTVIGVLNALNILLIAGEKNNLTIDMVLHCLCKAFSFLLWNFFVISACGLLKKETELIVKLCCKIQHLLPQVSQERKEFLNLARQVSRRFRTISACGFFDVDFSLIFSIFSYVGTYIVVLIQFSHIDF</sequence>
<organism evidence="9 10">
    <name type="scientific">Aromia moschata</name>
    <dbReference type="NCBI Taxonomy" id="1265417"/>
    <lineage>
        <taxon>Eukaryota</taxon>
        <taxon>Metazoa</taxon>
        <taxon>Ecdysozoa</taxon>
        <taxon>Arthropoda</taxon>
        <taxon>Hexapoda</taxon>
        <taxon>Insecta</taxon>
        <taxon>Pterygota</taxon>
        <taxon>Neoptera</taxon>
        <taxon>Endopterygota</taxon>
        <taxon>Coleoptera</taxon>
        <taxon>Polyphaga</taxon>
        <taxon>Cucujiformia</taxon>
        <taxon>Chrysomeloidea</taxon>
        <taxon>Cerambycidae</taxon>
        <taxon>Cerambycinae</taxon>
        <taxon>Callichromatini</taxon>
        <taxon>Aromia</taxon>
    </lineage>
</organism>
<keyword evidence="3 8" id="KW-0812">Transmembrane</keyword>
<dbReference type="Pfam" id="PF08395">
    <property type="entry name" value="7tm_7"/>
    <property type="match status" value="1"/>
</dbReference>
<feature type="transmembrane region" description="Helical" evidence="8">
    <location>
        <begin position="65"/>
        <end position="84"/>
    </location>
</feature>
<evidence type="ECO:0000313" key="10">
    <source>
        <dbReference type="Proteomes" id="UP001162162"/>
    </source>
</evidence>
<dbReference type="GO" id="GO:0030424">
    <property type="term" value="C:axon"/>
    <property type="evidence" value="ECO:0007669"/>
    <property type="project" value="TreeGrafter"/>
</dbReference>
<comment type="function">
    <text evidence="8">Gustatory receptor which mediates acceptance or avoidance behavior, depending on its substrates.</text>
</comment>
<evidence type="ECO:0000256" key="3">
    <source>
        <dbReference type="ARBA" id="ARBA00022692"/>
    </source>
</evidence>
<evidence type="ECO:0000256" key="1">
    <source>
        <dbReference type="ARBA" id="ARBA00004651"/>
    </source>
</evidence>
<feature type="transmembrane region" description="Helical" evidence="8">
    <location>
        <begin position="261"/>
        <end position="286"/>
    </location>
</feature>
<dbReference type="PANTHER" id="PTHR21143">
    <property type="entry name" value="INVERTEBRATE GUSTATORY RECEPTOR"/>
    <property type="match status" value="1"/>
</dbReference>
<keyword evidence="5 8" id="KW-0472">Membrane</keyword>
<feature type="non-terminal residue" evidence="9">
    <location>
        <position position="1"/>
    </location>
</feature>
<dbReference type="Proteomes" id="UP001162162">
    <property type="component" value="Unassembled WGS sequence"/>
</dbReference>
<dbReference type="GO" id="GO:0050909">
    <property type="term" value="P:sensory perception of taste"/>
    <property type="evidence" value="ECO:0007669"/>
    <property type="project" value="InterPro"/>
</dbReference>
<feature type="transmembrane region" description="Helical" evidence="8">
    <location>
        <begin position="153"/>
        <end position="177"/>
    </location>
</feature>